<evidence type="ECO:0000256" key="3">
    <source>
        <dbReference type="ARBA" id="ARBA00022679"/>
    </source>
</evidence>
<feature type="binding site" evidence="12">
    <location>
        <position position="365"/>
    </location>
    <ligand>
        <name>ATP</name>
        <dbReference type="ChEBI" id="CHEBI:30616"/>
    </ligand>
</feature>
<evidence type="ECO:0000256" key="5">
    <source>
        <dbReference type="ARBA" id="ARBA00022729"/>
    </source>
</evidence>
<gene>
    <name evidence="16" type="ORF">CCAM_LOCUS19958</name>
</gene>
<dbReference type="Gene3D" id="1.10.510.10">
    <property type="entry name" value="Transferase(Phosphotransferase) domain 1"/>
    <property type="match status" value="1"/>
</dbReference>
<dbReference type="InterPro" id="IPR017441">
    <property type="entry name" value="Protein_kinase_ATP_BS"/>
</dbReference>
<evidence type="ECO:0000256" key="6">
    <source>
        <dbReference type="ARBA" id="ARBA00022741"/>
    </source>
</evidence>
<keyword evidence="2" id="KW-0723">Serine/threonine-protein kinase</keyword>
<dbReference type="AlphaFoldDB" id="A0A484LNX7"/>
<accession>A0A484LNX7</accession>
<reference evidence="16 17" key="1">
    <citation type="submission" date="2018-04" db="EMBL/GenBank/DDBJ databases">
        <authorList>
            <person name="Vogel A."/>
        </authorList>
    </citation>
    <scope>NUCLEOTIDE SEQUENCE [LARGE SCALE GENOMIC DNA]</scope>
</reference>
<dbReference type="PANTHER" id="PTHR46008">
    <property type="entry name" value="LEAF RUST 10 DISEASE-RESISTANCE LOCUS RECEPTOR-LIKE PROTEIN KINASE-LIKE 1.4"/>
    <property type="match status" value="1"/>
</dbReference>
<dbReference type="EMBL" id="OOIL02001788">
    <property type="protein sequence ID" value="VFQ78182.1"/>
    <property type="molecule type" value="Genomic_DNA"/>
</dbReference>
<organism evidence="16 17">
    <name type="scientific">Cuscuta campestris</name>
    <dbReference type="NCBI Taxonomy" id="132261"/>
    <lineage>
        <taxon>Eukaryota</taxon>
        <taxon>Viridiplantae</taxon>
        <taxon>Streptophyta</taxon>
        <taxon>Embryophyta</taxon>
        <taxon>Tracheophyta</taxon>
        <taxon>Spermatophyta</taxon>
        <taxon>Magnoliopsida</taxon>
        <taxon>eudicotyledons</taxon>
        <taxon>Gunneridae</taxon>
        <taxon>Pentapetalae</taxon>
        <taxon>asterids</taxon>
        <taxon>lamiids</taxon>
        <taxon>Solanales</taxon>
        <taxon>Convolvulaceae</taxon>
        <taxon>Cuscuteae</taxon>
        <taxon>Cuscuta</taxon>
        <taxon>Cuscuta subgen. Grammica</taxon>
        <taxon>Cuscuta sect. Cleistogrammica</taxon>
    </lineage>
</organism>
<dbReference type="OrthoDB" id="4062651at2759"/>
<dbReference type="InterPro" id="IPR000719">
    <property type="entry name" value="Prot_kinase_dom"/>
</dbReference>
<keyword evidence="4 13" id="KW-0812">Transmembrane</keyword>
<comment type="subcellular location">
    <subcellularLocation>
        <location evidence="1">Membrane</location>
        <topology evidence="1">Single-pass membrane protein</topology>
    </subcellularLocation>
</comment>
<evidence type="ECO:0000256" key="14">
    <source>
        <dbReference type="SAM" id="SignalP"/>
    </source>
</evidence>
<dbReference type="GO" id="GO:0005886">
    <property type="term" value="C:plasma membrane"/>
    <property type="evidence" value="ECO:0007669"/>
    <property type="project" value="UniProtKB-ARBA"/>
</dbReference>
<evidence type="ECO:0000256" key="8">
    <source>
        <dbReference type="ARBA" id="ARBA00022840"/>
    </source>
</evidence>
<dbReference type="Proteomes" id="UP000595140">
    <property type="component" value="Unassembled WGS sequence"/>
</dbReference>
<evidence type="ECO:0000256" key="1">
    <source>
        <dbReference type="ARBA" id="ARBA00004167"/>
    </source>
</evidence>
<evidence type="ECO:0000259" key="15">
    <source>
        <dbReference type="PROSITE" id="PS50011"/>
    </source>
</evidence>
<feature type="domain" description="Protein kinase" evidence="15">
    <location>
        <begin position="337"/>
        <end position="613"/>
    </location>
</feature>
<keyword evidence="11" id="KW-0325">Glycoprotein</keyword>
<dbReference type="PROSITE" id="PS50011">
    <property type="entry name" value="PROTEIN_KINASE_DOM"/>
    <property type="match status" value="1"/>
</dbReference>
<protein>
    <recommendedName>
        <fullName evidence="15">Protein kinase domain-containing protein</fullName>
    </recommendedName>
</protein>
<evidence type="ECO:0000313" key="17">
    <source>
        <dbReference type="Proteomes" id="UP000595140"/>
    </source>
</evidence>
<dbReference type="FunFam" id="1.10.510.10:FF:000161">
    <property type="entry name" value="Wall-associated receptor kinase-like 20"/>
    <property type="match status" value="1"/>
</dbReference>
<keyword evidence="17" id="KW-1185">Reference proteome</keyword>
<dbReference type="PANTHER" id="PTHR46008:SF2">
    <property type="entry name" value="LEAF RUST 10 DISEASE-RESISTANCE LOCUS RECEPTOR-LIKE PROTEIN KINASE-LIKE 1.4"/>
    <property type="match status" value="1"/>
</dbReference>
<proteinExistence type="predicted"/>
<evidence type="ECO:0000256" key="9">
    <source>
        <dbReference type="ARBA" id="ARBA00022989"/>
    </source>
</evidence>
<feature type="transmembrane region" description="Helical" evidence="13">
    <location>
        <begin position="268"/>
        <end position="294"/>
    </location>
</feature>
<dbReference type="InterPro" id="IPR011009">
    <property type="entry name" value="Kinase-like_dom_sf"/>
</dbReference>
<dbReference type="SUPFAM" id="SSF56112">
    <property type="entry name" value="Protein kinase-like (PK-like)"/>
    <property type="match status" value="1"/>
</dbReference>
<evidence type="ECO:0000313" key="16">
    <source>
        <dbReference type="EMBL" id="VFQ78182.1"/>
    </source>
</evidence>
<evidence type="ECO:0000256" key="4">
    <source>
        <dbReference type="ARBA" id="ARBA00022692"/>
    </source>
</evidence>
<keyword evidence="9 13" id="KW-1133">Transmembrane helix</keyword>
<keyword evidence="6 12" id="KW-0547">Nucleotide-binding</keyword>
<dbReference type="CDD" id="cd14066">
    <property type="entry name" value="STKc_IRAK"/>
    <property type="match status" value="1"/>
</dbReference>
<sequence>MTTARLYCSFPCFLIICQIFTEFLSPEARKKDRGCPEPDFACGNLGRVGFPFYPGAAWAHCGLSKLDCSATPYPELDLGGGRVYEVVARESLFLRVVDRRLERLLSGQSCRTFYQNFSLPVSPAISYEVFPNLTLFRCHFNQHDNSQNENGTMNGHFNGFQRYDKCSGRTAGGFVVFYKKPYEGQNFGYVGGHGFVPPAGCSRIHLPIPLSTENMPLGEGPFGLVNATFLLEWSLSADCSECRDRGGLCIVDRTRRYRCSKGKVDSGLLLQAVLGVAALVVGILFCTILIVMIYKRRRRRKSVYANFSRSKSSEGSRKDYGVPIFTHKELEKATNHFASSRELGNGGFGTVYYGKLPDGREVAVKYLFGHSHKRKEQFVNEIEILARMRHPNLVTLYGCTSKHGPELLLVYEYVPNGTLSDHLHGKCSNGTRRLQWQTRMDIAVETARALAYLHASGIIHRDVKTSNILLTNNFSVKVADFGLSRLFPSDVTHVSTGPQGTPGYVDPEYHKCYHLTDKSDVYSFGVVLIELISSKPAVDVNRNSDEINLADLAMKRILGGEVNELVDRSFGFESDDSVRKTTSSVAALGFQCLQPNKEMRPTMAEVLQRLVEIRKEKETTTTTTTTTTLSVEIITHSLESEKALNSPISVIQKWGSSKSNMAPSTSSID</sequence>
<dbReference type="PROSITE" id="PS00108">
    <property type="entry name" value="PROTEIN_KINASE_ST"/>
    <property type="match status" value="1"/>
</dbReference>
<keyword evidence="3" id="KW-0808">Transferase</keyword>
<keyword evidence="10 13" id="KW-0472">Membrane</keyword>
<keyword evidence="5 14" id="KW-0732">Signal</keyword>
<dbReference type="PROSITE" id="PS00107">
    <property type="entry name" value="PROTEIN_KINASE_ATP"/>
    <property type="match status" value="1"/>
</dbReference>
<evidence type="ECO:0000256" key="7">
    <source>
        <dbReference type="ARBA" id="ARBA00022777"/>
    </source>
</evidence>
<evidence type="ECO:0000256" key="2">
    <source>
        <dbReference type="ARBA" id="ARBA00022527"/>
    </source>
</evidence>
<feature type="chain" id="PRO_5019743288" description="Protein kinase domain-containing protein" evidence="14">
    <location>
        <begin position="22"/>
        <end position="669"/>
    </location>
</feature>
<dbReference type="InterPro" id="IPR008271">
    <property type="entry name" value="Ser/Thr_kinase_AS"/>
</dbReference>
<name>A0A484LNX7_9ASTE</name>
<keyword evidence="7" id="KW-0418">Kinase</keyword>
<evidence type="ECO:0000256" key="12">
    <source>
        <dbReference type="PROSITE-ProRule" id="PRU10141"/>
    </source>
</evidence>
<dbReference type="SMART" id="SM00220">
    <property type="entry name" value="S_TKc"/>
    <property type="match status" value="1"/>
</dbReference>
<dbReference type="Gene3D" id="3.30.200.20">
    <property type="entry name" value="Phosphorylase Kinase, domain 1"/>
    <property type="match status" value="1"/>
</dbReference>
<dbReference type="Pfam" id="PF00069">
    <property type="entry name" value="Pkinase"/>
    <property type="match status" value="1"/>
</dbReference>
<feature type="signal peptide" evidence="14">
    <location>
        <begin position="1"/>
        <end position="21"/>
    </location>
</feature>
<dbReference type="GO" id="GO:0004674">
    <property type="term" value="F:protein serine/threonine kinase activity"/>
    <property type="evidence" value="ECO:0007669"/>
    <property type="project" value="UniProtKB-KW"/>
</dbReference>
<dbReference type="GO" id="GO:0005524">
    <property type="term" value="F:ATP binding"/>
    <property type="evidence" value="ECO:0007669"/>
    <property type="project" value="UniProtKB-UniRule"/>
</dbReference>
<evidence type="ECO:0000256" key="10">
    <source>
        <dbReference type="ARBA" id="ARBA00023136"/>
    </source>
</evidence>
<evidence type="ECO:0000256" key="13">
    <source>
        <dbReference type="SAM" id="Phobius"/>
    </source>
</evidence>
<keyword evidence="8 12" id="KW-0067">ATP-binding</keyword>
<evidence type="ECO:0000256" key="11">
    <source>
        <dbReference type="ARBA" id="ARBA00023180"/>
    </source>
</evidence>